<evidence type="ECO:0000259" key="3">
    <source>
        <dbReference type="Pfam" id="PF13976"/>
    </source>
</evidence>
<gene>
    <name evidence="4" type="ORF">Tci_009495</name>
</gene>
<organism evidence="4">
    <name type="scientific">Tanacetum cinerariifolium</name>
    <name type="common">Dalmatian daisy</name>
    <name type="synonym">Chrysanthemum cinerariifolium</name>
    <dbReference type="NCBI Taxonomy" id="118510"/>
    <lineage>
        <taxon>Eukaryota</taxon>
        <taxon>Viridiplantae</taxon>
        <taxon>Streptophyta</taxon>
        <taxon>Embryophyta</taxon>
        <taxon>Tracheophyta</taxon>
        <taxon>Spermatophyta</taxon>
        <taxon>Magnoliopsida</taxon>
        <taxon>eudicotyledons</taxon>
        <taxon>Gunneridae</taxon>
        <taxon>Pentapetalae</taxon>
        <taxon>asterids</taxon>
        <taxon>campanulids</taxon>
        <taxon>Asterales</taxon>
        <taxon>Asteraceae</taxon>
        <taxon>Asteroideae</taxon>
        <taxon>Anthemideae</taxon>
        <taxon>Anthemidinae</taxon>
        <taxon>Tanacetum</taxon>
    </lineage>
</organism>
<keyword evidence="1" id="KW-0175">Coiled coil</keyword>
<name>A0A6L2JLP9_TANCI</name>
<comment type="caution">
    <text evidence="4">The sequence shown here is derived from an EMBL/GenBank/DDBJ whole genome shotgun (WGS) entry which is preliminary data.</text>
</comment>
<evidence type="ECO:0000256" key="1">
    <source>
        <dbReference type="SAM" id="Coils"/>
    </source>
</evidence>
<evidence type="ECO:0000256" key="2">
    <source>
        <dbReference type="SAM" id="MobiDB-lite"/>
    </source>
</evidence>
<accession>A0A6L2JLP9</accession>
<dbReference type="Pfam" id="PF13976">
    <property type="entry name" value="gag_pre-integrs"/>
    <property type="match status" value="1"/>
</dbReference>
<feature type="coiled-coil region" evidence="1">
    <location>
        <begin position="308"/>
        <end position="335"/>
    </location>
</feature>
<feature type="domain" description="GAG-pre-integrase" evidence="3">
    <location>
        <begin position="447"/>
        <end position="491"/>
    </location>
</feature>
<evidence type="ECO:0000313" key="4">
    <source>
        <dbReference type="EMBL" id="GEU37517.1"/>
    </source>
</evidence>
<proteinExistence type="predicted"/>
<dbReference type="AlphaFoldDB" id="A0A6L2JLP9"/>
<dbReference type="InterPro" id="IPR025724">
    <property type="entry name" value="GAG-pre-integrase_dom"/>
</dbReference>
<protein>
    <submittedName>
        <fullName evidence="4">Transposase, MuDR, MULE transposase domain protein</fullName>
    </submittedName>
</protein>
<dbReference type="EMBL" id="BKCJ010000939">
    <property type="protein sequence ID" value="GEU37517.1"/>
    <property type="molecule type" value="Genomic_DNA"/>
</dbReference>
<sequence>MSSPSSSKFKVILVYEENKCGVLLPKNISYVNFVRYVRTTFNVEDNKQMLLSYNSGSNSINIIDDYDVDCFLKDVLESDINLNILLFDEHVTHQWKKNTQTCIPTTSHAHILGLKTITTNNHGVKLAKHKTFDDKEACMDVTRVYRPKDISNDLNIEYNFKVSYKRDRKVKQLALESNQGCPIALFAQLPYYCYNLKLANENMVTHIETDNEGCFKMLFIGFGVATMFMANLSSTALIYDEAGPSYDLDTLFKIFWSDDLLKIKAKALKENAKSAKPITTMTVIENEKGKQHYKELYDSIKLTHAKTIEKTTCLINEIENLKAQLKEKMKCATVSAKKQKVLTLGVKGATSASGSKPKSNTKKDKTLPAKSAMKKVEDHHRSNKLFKTYDGGLLRDREFCKKFIRTVRFKNDHFCAIMGYEDYVIGDSVISEDFNGVDLIKGNRRPNLYTISMEDMMKSSPICLLSKASKNGSWLWHRRLNHLNFGTINDLA</sequence>
<feature type="region of interest" description="Disordered" evidence="2">
    <location>
        <begin position="349"/>
        <end position="374"/>
    </location>
</feature>
<reference evidence="4" key="1">
    <citation type="journal article" date="2019" name="Sci. Rep.">
        <title>Draft genome of Tanacetum cinerariifolium, the natural source of mosquito coil.</title>
        <authorList>
            <person name="Yamashiro T."/>
            <person name="Shiraishi A."/>
            <person name="Satake H."/>
            <person name="Nakayama K."/>
        </authorList>
    </citation>
    <scope>NUCLEOTIDE SEQUENCE</scope>
</reference>